<proteinExistence type="predicted"/>
<dbReference type="EMBL" id="JAJGQJ010000014">
    <property type="protein sequence ID" value="MCC4620076.1"/>
    <property type="molecule type" value="Genomic_DNA"/>
</dbReference>
<name>A0ABS8HFF6_9XANT</name>
<dbReference type="Proteomes" id="UP001199206">
    <property type="component" value="Unassembled WGS sequence"/>
</dbReference>
<evidence type="ECO:0000313" key="2">
    <source>
        <dbReference type="Proteomes" id="UP001199206"/>
    </source>
</evidence>
<reference evidence="1 2" key="1">
    <citation type="submission" date="2021-10" db="EMBL/GenBank/DDBJ databases">
        <title>Genome sequencing of Xanthomonas strains from NCPPB.</title>
        <authorList>
            <person name="Hussein R."/>
            <person name="Harrison J."/>
            <person name="Studholme D.J."/>
            <person name="Vicente J."/>
            <person name="Grant M."/>
        </authorList>
    </citation>
    <scope>NUCLEOTIDE SEQUENCE [LARGE SCALE GENOMIC DNA]</scope>
    <source>
        <strain evidence="1 2">NCPPB 101</strain>
    </source>
</reference>
<dbReference type="RefSeq" id="WP_228325679.1">
    <property type="nucleotide sequence ID" value="NZ_CAWLZN010000001.1"/>
</dbReference>
<comment type="caution">
    <text evidence="1">The sequence shown here is derived from an EMBL/GenBank/DDBJ whole genome shotgun (WGS) entry which is preliminary data.</text>
</comment>
<gene>
    <name evidence="1" type="ORF">LL965_08240</name>
</gene>
<accession>A0ABS8HFF6</accession>
<organism evidence="1 2">
    <name type="scientific">Xanthomonas cassavae CFBP 4642</name>
    <dbReference type="NCBI Taxonomy" id="1219375"/>
    <lineage>
        <taxon>Bacteria</taxon>
        <taxon>Pseudomonadati</taxon>
        <taxon>Pseudomonadota</taxon>
        <taxon>Gammaproteobacteria</taxon>
        <taxon>Lysobacterales</taxon>
        <taxon>Lysobacteraceae</taxon>
        <taxon>Xanthomonas</taxon>
    </lineage>
</organism>
<evidence type="ECO:0000313" key="1">
    <source>
        <dbReference type="EMBL" id="MCC4620076.1"/>
    </source>
</evidence>
<sequence>MKEGLALARQALSTSNAITTAVRDVLGRHMLSNVLANFAALGAGRLVAAPLRDGNQNGSATGEAANSTATVVQQAVQTLFNDTVWSALKAKNGANTTQATRLDQERETSAAMHQRTIARTLEALAEPIDEAIALLSVQTSAEVARALEEG</sequence>
<keyword evidence="2" id="KW-1185">Reference proteome</keyword>
<protein>
    <submittedName>
        <fullName evidence="1">Uncharacterized protein</fullName>
    </submittedName>
</protein>